<dbReference type="FunFam" id="3.40.50.300:FF:000107">
    <property type="entry name" value="Replication factor C subunit 4"/>
    <property type="match status" value="1"/>
</dbReference>
<dbReference type="GO" id="GO:0006271">
    <property type="term" value="P:DNA strand elongation involved in DNA replication"/>
    <property type="evidence" value="ECO:0007669"/>
    <property type="project" value="UniProtKB-ARBA"/>
</dbReference>
<protein>
    <recommendedName>
        <fullName evidence="8">AAA+ ATPase domain-containing protein</fullName>
    </recommendedName>
</protein>
<dbReference type="InParanoid" id="B7GAD9"/>
<gene>
    <name evidence="9" type="primary">RFC2</name>
    <name evidence="9" type="ORF">PHATRDRAFT_49374</name>
</gene>
<dbReference type="SMART" id="SM00382">
    <property type="entry name" value="AAA"/>
    <property type="match status" value="1"/>
</dbReference>
<dbReference type="Pfam" id="PF00004">
    <property type="entry name" value="AAA"/>
    <property type="match status" value="1"/>
</dbReference>
<dbReference type="InterPro" id="IPR008921">
    <property type="entry name" value="DNA_pol3_clamp-load_cplx_C"/>
</dbReference>
<name>B7GAD9_PHATC</name>
<dbReference type="InterPro" id="IPR003593">
    <property type="entry name" value="AAA+_ATPase"/>
</dbReference>
<keyword evidence="4" id="KW-0547">Nucleotide-binding</keyword>
<dbReference type="FunFam" id="1.10.8.60:FF:000012">
    <property type="entry name" value="Replication factor C subunit 4"/>
    <property type="match status" value="1"/>
</dbReference>
<dbReference type="eggNOG" id="KOG0991">
    <property type="taxonomic scope" value="Eukaryota"/>
</dbReference>
<evidence type="ECO:0000256" key="3">
    <source>
        <dbReference type="ARBA" id="ARBA00022705"/>
    </source>
</evidence>
<dbReference type="GO" id="GO:0005663">
    <property type="term" value="C:DNA replication factor C complex"/>
    <property type="evidence" value="ECO:0007669"/>
    <property type="project" value="TreeGrafter"/>
</dbReference>
<dbReference type="InterPro" id="IPR003959">
    <property type="entry name" value="ATPase_AAA_core"/>
</dbReference>
<dbReference type="GO" id="GO:0016887">
    <property type="term" value="F:ATP hydrolysis activity"/>
    <property type="evidence" value="ECO:0007669"/>
    <property type="project" value="InterPro"/>
</dbReference>
<dbReference type="SUPFAM" id="SSF52540">
    <property type="entry name" value="P-loop containing nucleoside triphosphate hydrolases"/>
    <property type="match status" value="1"/>
</dbReference>
<dbReference type="Gene3D" id="1.20.272.10">
    <property type="match status" value="1"/>
</dbReference>
<dbReference type="GO" id="GO:0005524">
    <property type="term" value="F:ATP binding"/>
    <property type="evidence" value="ECO:0007669"/>
    <property type="project" value="UniProtKB-KW"/>
</dbReference>
<dbReference type="STRING" id="556484.B7GAD9"/>
<dbReference type="InterPro" id="IPR050238">
    <property type="entry name" value="DNA_Rep/Repair_Clamp_Loader"/>
</dbReference>
<sequence>MTDTAVAASVPSEANKENSVAKAKKSMAGYQVPWVEKYRPRVLEDVVGNEETVSRLRAISRTGNLPNLILAGPPGTGKTTSVHALARQLLGASYKDAVLELNASDARGIDVVRNRIKSFAMNKVTLPPGRHKIIILDEADSMTSAAQQALRRTMELYSNTTRFCLACNVSTKIIEAIQSRAAILRYSRLANEQVLTCLLKVCQAESISYTNDALEAILFTAEGDMRHALNNLQASYFLTNGIISQTSVFKVCDQPHPKTVGQIISHCTKGDTKAACDQMQALWKSGYSTNDIIGTVFKVVKAHGELPEALKLEYLREIGFTQMRISDGVNSPLQLLGLLARLAQKMQQT</sequence>
<evidence type="ECO:0000313" key="9">
    <source>
        <dbReference type="EMBL" id="EEC44237.1"/>
    </source>
</evidence>
<dbReference type="EMBL" id="CM000624">
    <property type="protein sequence ID" value="EEC44237.1"/>
    <property type="molecule type" value="Genomic_DNA"/>
</dbReference>
<dbReference type="GO" id="GO:0003677">
    <property type="term" value="F:DNA binding"/>
    <property type="evidence" value="ECO:0007669"/>
    <property type="project" value="InterPro"/>
</dbReference>
<dbReference type="PaxDb" id="2850-Phatr49374"/>
<dbReference type="CDD" id="cd00009">
    <property type="entry name" value="AAA"/>
    <property type="match status" value="1"/>
</dbReference>
<evidence type="ECO:0000313" key="10">
    <source>
        <dbReference type="Proteomes" id="UP000000759"/>
    </source>
</evidence>
<dbReference type="InterPro" id="IPR027417">
    <property type="entry name" value="P-loop_NTPase"/>
</dbReference>
<evidence type="ECO:0000256" key="7">
    <source>
        <dbReference type="SAM" id="MobiDB-lite"/>
    </source>
</evidence>
<dbReference type="InterPro" id="IPR013748">
    <property type="entry name" value="Rep_factorC_C"/>
</dbReference>
<comment type="subcellular location">
    <subcellularLocation>
        <location evidence="1">Nucleus</location>
    </subcellularLocation>
</comment>
<dbReference type="Gene3D" id="3.40.50.300">
    <property type="entry name" value="P-loop containing nucleotide triphosphate hydrolases"/>
    <property type="match status" value="1"/>
</dbReference>
<dbReference type="GO" id="GO:0006281">
    <property type="term" value="P:DNA repair"/>
    <property type="evidence" value="ECO:0007669"/>
    <property type="project" value="TreeGrafter"/>
</dbReference>
<proteinExistence type="inferred from homology"/>
<feature type="domain" description="AAA+ ATPase" evidence="8">
    <location>
        <begin position="64"/>
        <end position="196"/>
    </location>
</feature>
<feature type="region of interest" description="Disordered" evidence="7">
    <location>
        <begin position="1"/>
        <end position="22"/>
    </location>
</feature>
<organism evidence="9 10">
    <name type="scientific">Phaeodactylum tricornutum (strain CCAP 1055/1)</name>
    <dbReference type="NCBI Taxonomy" id="556484"/>
    <lineage>
        <taxon>Eukaryota</taxon>
        <taxon>Sar</taxon>
        <taxon>Stramenopiles</taxon>
        <taxon>Ochrophyta</taxon>
        <taxon>Bacillariophyta</taxon>
        <taxon>Bacillariophyceae</taxon>
        <taxon>Bacillariophycidae</taxon>
        <taxon>Naviculales</taxon>
        <taxon>Phaeodactylaceae</taxon>
        <taxon>Phaeodactylum</taxon>
    </lineage>
</organism>
<keyword evidence="10" id="KW-1185">Reference proteome</keyword>
<keyword evidence="3" id="KW-0235">DNA replication</keyword>
<dbReference type="AlphaFoldDB" id="B7GAD9"/>
<keyword evidence="5" id="KW-0067">ATP-binding</keyword>
<keyword evidence="6" id="KW-0539">Nucleus</keyword>
<evidence type="ECO:0000256" key="4">
    <source>
        <dbReference type="ARBA" id="ARBA00022741"/>
    </source>
</evidence>
<dbReference type="PANTHER" id="PTHR11669">
    <property type="entry name" value="REPLICATION FACTOR C / DNA POLYMERASE III GAMMA-TAU SUBUNIT"/>
    <property type="match status" value="1"/>
</dbReference>
<dbReference type="FunCoup" id="B7GAD9">
    <property type="interactions" value="334"/>
</dbReference>
<evidence type="ECO:0000259" key="8">
    <source>
        <dbReference type="SMART" id="SM00382"/>
    </source>
</evidence>
<dbReference type="PANTHER" id="PTHR11669:SF5">
    <property type="entry name" value="REPLICATION FACTOR C SUBUNIT 2"/>
    <property type="match status" value="1"/>
</dbReference>
<dbReference type="OrthoDB" id="4199794at2759"/>
<accession>B7GAD9</accession>
<dbReference type="GO" id="GO:0031391">
    <property type="term" value="C:Elg1 RFC-like complex"/>
    <property type="evidence" value="ECO:0007669"/>
    <property type="project" value="UniProtKB-ARBA"/>
</dbReference>
<reference evidence="10" key="2">
    <citation type="submission" date="2008-08" db="EMBL/GenBank/DDBJ databases">
        <authorList>
            <consortium name="Diatom Consortium"/>
            <person name="Grigoriev I."/>
            <person name="Grimwood J."/>
            <person name="Kuo A."/>
            <person name="Otillar R.P."/>
            <person name="Salamov A."/>
            <person name="Detter J.C."/>
            <person name="Lindquist E."/>
            <person name="Shapiro H."/>
            <person name="Lucas S."/>
            <person name="Glavina del Rio T."/>
            <person name="Pitluck S."/>
            <person name="Rokhsar D."/>
            <person name="Bowler C."/>
        </authorList>
    </citation>
    <scope>GENOME REANNOTATION</scope>
    <source>
        <strain evidence="10">CCAP 1055/1</strain>
    </source>
</reference>
<dbReference type="GO" id="GO:0003689">
    <property type="term" value="F:DNA clamp loader activity"/>
    <property type="evidence" value="ECO:0007669"/>
    <property type="project" value="TreeGrafter"/>
</dbReference>
<evidence type="ECO:0000256" key="1">
    <source>
        <dbReference type="ARBA" id="ARBA00004123"/>
    </source>
</evidence>
<dbReference type="Proteomes" id="UP000000759">
    <property type="component" value="Chromosome 22"/>
</dbReference>
<dbReference type="HOGENOM" id="CLU_042324_0_1_1"/>
<evidence type="ECO:0000256" key="6">
    <source>
        <dbReference type="ARBA" id="ARBA00023242"/>
    </source>
</evidence>
<dbReference type="Gene3D" id="1.10.8.60">
    <property type="match status" value="1"/>
</dbReference>
<dbReference type="GO" id="GO:0005634">
    <property type="term" value="C:nucleus"/>
    <property type="evidence" value="ECO:0007669"/>
    <property type="project" value="UniProtKB-SubCell"/>
</dbReference>
<dbReference type="InterPro" id="IPR047854">
    <property type="entry name" value="RFC_lid"/>
</dbReference>
<reference evidence="9 10" key="1">
    <citation type="journal article" date="2008" name="Nature">
        <title>The Phaeodactylum genome reveals the evolutionary history of diatom genomes.</title>
        <authorList>
            <person name="Bowler C."/>
            <person name="Allen A.E."/>
            <person name="Badger J.H."/>
            <person name="Grimwood J."/>
            <person name="Jabbari K."/>
            <person name="Kuo A."/>
            <person name="Maheswari U."/>
            <person name="Martens C."/>
            <person name="Maumus F."/>
            <person name="Otillar R.P."/>
            <person name="Rayko E."/>
            <person name="Salamov A."/>
            <person name="Vandepoele K."/>
            <person name="Beszteri B."/>
            <person name="Gruber A."/>
            <person name="Heijde M."/>
            <person name="Katinka M."/>
            <person name="Mock T."/>
            <person name="Valentin K."/>
            <person name="Verret F."/>
            <person name="Berges J.A."/>
            <person name="Brownlee C."/>
            <person name="Cadoret J.P."/>
            <person name="Chiovitti A."/>
            <person name="Choi C.J."/>
            <person name="Coesel S."/>
            <person name="De Martino A."/>
            <person name="Detter J.C."/>
            <person name="Durkin C."/>
            <person name="Falciatore A."/>
            <person name="Fournet J."/>
            <person name="Haruta M."/>
            <person name="Huysman M.J."/>
            <person name="Jenkins B.D."/>
            <person name="Jiroutova K."/>
            <person name="Jorgensen R.E."/>
            <person name="Joubert Y."/>
            <person name="Kaplan A."/>
            <person name="Kroger N."/>
            <person name="Kroth P.G."/>
            <person name="La Roche J."/>
            <person name="Lindquist E."/>
            <person name="Lommer M."/>
            <person name="Martin-Jezequel V."/>
            <person name="Lopez P.J."/>
            <person name="Lucas S."/>
            <person name="Mangogna M."/>
            <person name="McGinnis K."/>
            <person name="Medlin L.K."/>
            <person name="Montsant A."/>
            <person name="Oudot-Le Secq M.P."/>
            <person name="Napoli C."/>
            <person name="Obornik M."/>
            <person name="Parker M.S."/>
            <person name="Petit J.L."/>
            <person name="Porcel B.M."/>
            <person name="Poulsen N."/>
            <person name="Robison M."/>
            <person name="Rychlewski L."/>
            <person name="Rynearson T.A."/>
            <person name="Schmutz J."/>
            <person name="Shapiro H."/>
            <person name="Siaut M."/>
            <person name="Stanley M."/>
            <person name="Sussman M.R."/>
            <person name="Taylor A.R."/>
            <person name="Vardi A."/>
            <person name="von Dassow P."/>
            <person name="Vyverman W."/>
            <person name="Willis A."/>
            <person name="Wyrwicz L.S."/>
            <person name="Rokhsar D.S."/>
            <person name="Weissenbach J."/>
            <person name="Armbrust E.V."/>
            <person name="Green B.R."/>
            <person name="Van de Peer Y."/>
            <person name="Grigoriev I.V."/>
        </authorList>
    </citation>
    <scope>NUCLEOTIDE SEQUENCE [LARGE SCALE GENOMIC DNA]</scope>
    <source>
        <strain evidence="9 10">CCAP 1055/1</strain>
    </source>
</reference>
<dbReference type="Pfam" id="PF08542">
    <property type="entry name" value="Rep_fac_C"/>
    <property type="match status" value="1"/>
</dbReference>
<dbReference type="RefSeq" id="XP_002184059.1">
    <property type="nucleotide sequence ID" value="XM_002184023.1"/>
</dbReference>
<dbReference type="NCBIfam" id="NF001679">
    <property type="entry name" value="PRK00440.1"/>
    <property type="match status" value="1"/>
</dbReference>
<evidence type="ECO:0000256" key="2">
    <source>
        <dbReference type="ARBA" id="ARBA00005378"/>
    </source>
</evidence>
<evidence type="ECO:0000256" key="5">
    <source>
        <dbReference type="ARBA" id="ARBA00022840"/>
    </source>
</evidence>
<dbReference type="FunFam" id="1.20.272.10:FF:000015">
    <property type="entry name" value="Replication factor C subunit 4"/>
    <property type="match status" value="1"/>
</dbReference>
<dbReference type="SUPFAM" id="SSF48019">
    <property type="entry name" value="post-AAA+ oligomerization domain-like"/>
    <property type="match status" value="1"/>
</dbReference>
<comment type="similarity">
    <text evidence="2">Belongs to the activator 1 small subunits family.</text>
</comment>
<dbReference type="KEGG" id="pti:PHATRDRAFT_49374"/>
<dbReference type="GeneID" id="7195768"/>
<dbReference type="CDD" id="cd18140">
    <property type="entry name" value="HLD_clamp_RFC"/>
    <property type="match status" value="1"/>
</dbReference>